<proteinExistence type="predicted"/>
<dbReference type="EMBL" id="QLIX01000030">
    <property type="protein sequence ID" value="RAI55956.1"/>
    <property type="molecule type" value="Genomic_DNA"/>
</dbReference>
<gene>
    <name evidence="1" type="ORF">DOO78_23470</name>
</gene>
<dbReference type="AlphaFoldDB" id="A0A327M085"/>
<sequence>MEPLAVPLARAPAITGLSRSTIYREVARGNLRLLKVGRTSLLDMASVRAFLASLPVAEIGKTAA</sequence>
<accession>A0A327M085</accession>
<evidence type="ECO:0000313" key="2">
    <source>
        <dbReference type="Proteomes" id="UP000249065"/>
    </source>
</evidence>
<protein>
    <recommendedName>
        <fullName evidence="3">Helix-turn-helix domain-containing protein</fullName>
    </recommendedName>
</protein>
<dbReference type="OrthoDB" id="7284167at2"/>
<evidence type="ECO:0000313" key="1">
    <source>
        <dbReference type="EMBL" id="RAI55956.1"/>
    </source>
</evidence>
<keyword evidence="2" id="KW-1185">Reference proteome</keyword>
<dbReference type="Proteomes" id="UP000249065">
    <property type="component" value="Unassembled WGS sequence"/>
</dbReference>
<comment type="caution">
    <text evidence="1">The sequence shown here is derived from an EMBL/GenBank/DDBJ whole genome shotgun (WGS) entry which is preliminary data.</text>
</comment>
<name>A0A327M085_9PROT</name>
<reference evidence="2" key="1">
    <citation type="submission" date="2018-06" db="EMBL/GenBank/DDBJ databases">
        <authorList>
            <person name="Khan S.A."/>
        </authorList>
    </citation>
    <scope>NUCLEOTIDE SEQUENCE [LARGE SCALE GENOMIC DNA]</scope>
    <source>
        <strain evidence="2">DB-1506</strain>
    </source>
</reference>
<organism evidence="1 2">
    <name type="scientific">Roseicella frigidaeris</name>
    <dbReference type="NCBI Taxonomy" id="2230885"/>
    <lineage>
        <taxon>Bacteria</taxon>
        <taxon>Pseudomonadati</taxon>
        <taxon>Pseudomonadota</taxon>
        <taxon>Alphaproteobacteria</taxon>
        <taxon>Acetobacterales</taxon>
        <taxon>Roseomonadaceae</taxon>
        <taxon>Roseicella</taxon>
    </lineage>
</organism>
<evidence type="ECO:0008006" key="3">
    <source>
        <dbReference type="Google" id="ProtNLM"/>
    </source>
</evidence>